<gene>
    <name evidence="5" type="ORF">P4O66_020894</name>
</gene>
<dbReference type="Gene3D" id="2.30.30.40">
    <property type="entry name" value="SH3 Domains"/>
    <property type="match status" value="1"/>
</dbReference>
<evidence type="ECO:0000256" key="1">
    <source>
        <dbReference type="ARBA" id="ARBA00022443"/>
    </source>
</evidence>
<dbReference type="SUPFAM" id="SSF50044">
    <property type="entry name" value="SH3-domain"/>
    <property type="match status" value="1"/>
</dbReference>
<dbReference type="AlphaFoldDB" id="A0AAD8ZQU6"/>
<feature type="compositionally biased region" description="Low complexity" evidence="3">
    <location>
        <begin position="411"/>
        <end position="428"/>
    </location>
</feature>
<feature type="compositionally biased region" description="Acidic residues" evidence="3">
    <location>
        <begin position="319"/>
        <end position="328"/>
    </location>
</feature>
<feature type="compositionally biased region" description="Polar residues" evidence="3">
    <location>
        <begin position="501"/>
        <end position="514"/>
    </location>
</feature>
<proteinExistence type="predicted"/>
<feature type="compositionally biased region" description="Low complexity" evidence="3">
    <location>
        <begin position="670"/>
        <end position="682"/>
    </location>
</feature>
<dbReference type="InterPro" id="IPR036028">
    <property type="entry name" value="SH3-like_dom_sf"/>
</dbReference>
<feature type="region of interest" description="Disordered" evidence="3">
    <location>
        <begin position="644"/>
        <end position="716"/>
    </location>
</feature>
<feature type="region of interest" description="Disordered" evidence="3">
    <location>
        <begin position="593"/>
        <end position="632"/>
    </location>
</feature>
<protein>
    <recommendedName>
        <fullName evidence="4">SH3 domain-containing protein</fullName>
    </recommendedName>
</protein>
<feature type="compositionally biased region" description="Polar residues" evidence="3">
    <location>
        <begin position="596"/>
        <end position="609"/>
    </location>
</feature>
<feature type="compositionally biased region" description="Low complexity" evidence="3">
    <location>
        <begin position="73"/>
        <end position="122"/>
    </location>
</feature>
<dbReference type="Pfam" id="PF14604">
    <property type="entry name" value="SH3_9"/>
    <property type="match status" value="1"/>
</dbReference>
<feature type="region of interest" description="Disordered" evidence="3">
    <location>
        <begin position="305"/>
        <end position="535"/>
    </location>
</feature>
<dbReference type="EMBL" id="JAROKS010000005">
    <property type="protein sequence ID" value="KAK1803469.1"/>
    <property type="molecule type" value="Genomic_DNA"/>
</dbReference>
<evidence type="ECO:0000256" key="2">
    <source>
        <dbReference type="PROSITE-ProRule" id="PRU00192"/>
    </source>
</evidence>
<feature type="non-terminal residue" evidence="5">
    <location>
        <position position="860"/>
    </location>
</feature>
<keyword evidence="1 2" id="KW-0728">SH3 domain</keyword>
<feature type="compositionally biased region" description="Basic residues" evidence="3">
    <location>
        <begin position="123"/>
        <end position="133"/>
    </location>
</feature>
<feature type="compositionally biased region" description="Basic and acidic residues" evidence="3">
    <location>
        <begin position="1"/>
        <end position="17"/>
    </location>
</feature>
<feature type="compositionally biased region" description="Basic and acidic residues" evidence="3">
    <location>
        <begin position="683"/>
        <end position="716"/>
    </location>
</feature>
<evidence type="ECO:0000313" key="5">
    <source>
        <dbReference type="EMBL" id="KAK1803469.1"/>
    </source>
</evidence>
<feature type="region of interest" description="Disordered" evidence="3">
    <location>
        <begin position="1"/>
        <end position="20"/>
    </location>
</feature>
<sequence>RVERNKPEQRHSSRRPEITILSAEPLASNAWYPGTPAAPSAQPTWTSSILTVQLPPPSYEQVIREKSLEENISSSLPTPSAVSTSSAVPASSRPPSSSSSAPHPSTATIATQTDIDVPSPARVRTRRSVRRPPKPPPPALPLMPKPAPVHTRSLIDLDSPDSPCDTCSLLHTFSSEIPSGPLSEQRRAQNDLSDSDVTVDLTRHSSAPTLCDSSPDSHDPPSQQKVSAHPRPHPRSKGGLQPVIIEDVLDQPMTREVKVQTLVRLKDDDTVHALAGFTDGSLEFASNKYLQELLDVFGYDEQCLQSNQNSESDQCGKSEEEEEDDDVSESFFISPHPSEPLERPKPKPRTKNPKLPGTPKPPSLTHGVPEAESPSKEKSKQGESEEEHKQEKSEEKLSPPVPAPRPVLNKTSTSQQQQSTSEESSPQTCRLAQPAGHPVAARRSKAASQDEGALSGHPTAAVPPKASGSPVPTPRAATVSPERGKGPLGPKQERPPFPAKPQSQKRPSSASRTSGRGYVSPVAQPKAPQVNLPSYSGSLRGRFTFDGAFCVQKPRGPRWVSSSGWPLLIKLHPLFGKADVQLLPLRPPPIKLIKSAGSSQTNDTANQLPGSRVPKGGPPLPPRPKPGHPLYKDYTKENLMVHTDNAHTPRQARSSREVKSRGGDFHEDACPAAPAEPASQPRAKQELRGEQRTERKAKTVRQPEQELKGEQQEERRARLNVGDSCVAQFAFEGETDELTLHEGDVITLLERVNDEWGRGSLSGHTGLFPISFVQSIPEVSLSRKTTCESPGIPPGRADDVPRCGQIPRSSAEFRDADTDALRCRVLLSRRMRSRPCVSDQAKCHDPGGVDRTAGAFTGDI</sequence>
<feature type="region of interest" description="Disordered" evidence="3">
    <location>
        <begin position="61"/>
        <end position="242"/>
    </location>
</feature>
<dbReference type="InterPro" id="IPR001452">
    <property type="entry name" value="SH3_domain"/>
</dbReference>
<evidence type="ECO:0000259" key="4">
    <source>
        <dbReference type="PROSITE" id="PS50002"/>
    </source>
</evidence>
<feature type="compositionally biased region" description="Basic and acidic residues" evidence="3">
    <location>
        <begin position="373"/>
        <end position="397"/>
    </location>
</feature>
<evidence type="ECO:0000313" key="6">
    <source>
        <dbReference type="Proteomes" id="UP001239994"/>
    </source>
</evidence>
<feature type="domain" description="SH3" evidence="4">
    <location>
        <begin position="720"/>
        <end position="778"/>
    </location>
</feature>
<accession>A0AAD8ZQU6</accession>
<organism evidence="5 6">
    <name type="scientific">Electrophorus voltai</name>
    <dbReference type="NCBI Taxonomy" id="2609070"/>
    <lineage>
        <taxon>Eukaryota</taxon>
        <taxon>Metazoa</taxon>
        <taxon>Chordata</taxon>
        <taxon>Craniata</taxon>
        <taxon>Vertebrata</taxon>
        <taxon>Euteleostomi</taxon>
        <taxon>Actinopterygii</taxon>
        <taxon>Neopterygii</taxon>
        <taxon>Teleostei</taxon>
        <taxon>Ostariophysi</taxon>
        <taxon>Gymnotiformes</taxon>
        <taxon>Gymnotoidei</taxon>
        <taxon>Gymnotidae</taxon>
        <taxon>Electrophorus</taxon>
    </lineage>
</organism>
<reference evidence="5" key="1">
    <citation type="submission" date="2023-03" db="EMBL/GenBank/DDBJ databases">
        <title>Electrophorus voltai genome.</title>
        <authorList>
            <person name="Bian C."/>
        </authorList>
    </citation>
    <scope>NUCLEOTIDE SEQUENCE</scope>
    <source>
        <strain evidence="5">CB-2022</strain>
        <tissue evidence="5">Muscle</tissue>
    </source>
</reference>
<dbReference type="PROSITE" id="PS50002">
    <property type="entry name" value="SH3"/>
    <property type="match status" value="1"/>
</dbReference>
<feature type="compositionally biased region" description="Pro residues" evidence="3">
    <location>
        <begin position="134"/>
        <end position="147"/>
    </location>
</feature>
<feature type="compositionally biased region" description="Basic and acidic residues" evidence="3">
    <location>
        <begin position="654"/>
        <end position="669"/>
    </location>
</feature>
<evidence type="ECO:0000256" key="3">
    <source>
        <dbReference type="SAM" id="MobiDB-lite"/>
    </source>
</evidence>
<keyword evidence="6" id="KW-1185">Reference proteome</keyword>
<dbReference type="Proteomes" id="UP001239994">
    <property type="component" value="Unassembled WGS sequence"/>
</dbReference>
<comment type="caution">
    <text evidence="5">The sequence shown here is derived from an EMBL/GenBank/DDBJ whole genome shotgun (WGS) entry which is preliminary data.</text>
</comment>
<dbReference type="SMART" id="SM00326">
    <property type="entry name" value="SH3"/>
    <property type="match status" value="1"/>
</dbReference>
<name>A0AAD8ZQU6_9TELE</name>